<feature type="compositionally biased region" description="Pro residues" evidence="1">
    <location>
        <begin position="515"/>
        <end position="536"/>
    </location>
</feature>
<feature type="compositionally biased region" description="Low complexity" evidence="1">
    <location>
        <begin position="900"/>
        <end position="912"/>
    </location>
</feature>
<feature type="compositionally biased region" description="Low complexity" evidence="1">
    <location>
        <begin position="330"/>
        <end position="342"/>
    </location>
</feature>
<evidence type="ECO:0000313" key="3">
    <source>
        <dbReference type="Proteomes" id="UP000092583"/>
    </source>
</evidence>
<accession>A0A1B9J3K0</accession>
<feature type="region of interest" description="Disordered" evidence="1">
    <location>
        <begin position="328"/>
        <end position="357"/>
    </location>
</feature>
<feature type="compositionally biased region" description="Pro residues" evidence="1">
    <location>
        <begin position="759"/>
        <end position="768"/>
    </location>
</feature>
<gene>
    <name evidence="2" type="ORF">L486_01997</name>
</gene>
<evidence type="ECO:0000313" key="2">
    <source>
        <dbReference type="EMBL" id="OCF62329.1"/>
    </source>
</evidence>
<feature type="compositionally biased region" description="Polar residues" evidence="1">
    <location>
        <begin position="877"/>
        <end position="889"/>
    </location>
</feature>
<feature type="compositionally biased region" description="Polar residues" evidence="1">
    <location>
        <begin position="494"/>
        <end position="510"/>
    </location>
</feature>
<proteinExistence type="predicted"/>
<feature type="compositionally biased region" description="Basic and acidic residues" evidence="1">
    <location>
        <begin position="686"/>
        <end position="695"/>
    </location>
</feature>
<feature type="compositionally biased region" description="Polar residues" evidence="1">
    <location>
        <begin position="626"/>
        <end position="636"/>
    </location>
</feature>
<dbReference type="EMBL" id="KI669459">
    <property type="protein sequence ID" value="OCF62329.1"/>
    <property type="molecule type" value="Genomic_DNA"/>
</dbReference>
<feature type="compositionally biased region" description="Polar residues" evidence="1">
    <location>
        <begin position="100"/>
        <end position="118"/>
    </location>
</feature>
<feature type="compositionally biased region" description="Low complexity" evidence="1">
    <location>
        <begin position="819"/>
        <end position="835"/>
    </location>
</feature>
<feature type="region of interest" description="Disordered" evidence="1">
    <location>
        <begin position="209"/>
        <end position="232"/>
    </location>
</feature>
<dbReference type="Proteomes" id="UP000092583">
    <property type="component" value="Unassembled WGS sequence"/>
</dbReference>
<dbReference type="OrthoDB" id="5330253at2759"/>
<feature type="compositionally biased region" description="Polar residues" evidence="1">
    <location>
        <begin position="14"/>
        <end position="39"/>
    </location>
</feature>
<evidence type="ECO:0000256" key="1">
    <source>
        <dbReference type="SAM" id="MobiDB-lite"/>
    </source>
</evidence>
<feature type="region of interest" description="Disordered" evidence="1">
    <location>
        <begin position="401"/>
        <end position="980"/>
    </location>
</feature>
<feature type="compositionally biased region" description="Basic and acidic residues" evidence="1">
    <location>
        <begin position="564"/>
        <end position="601"/>
    </location>
</feature>
<protein>
    <submittedName>
        <fullName evidence="2">Uncharacterized protein</fullName>
    </submittedName>
</protein>
<feature type="compositionally biased region" description="Low complexity" evidence="1">
    <location>
        <begin position="613"/>
        <end position="625"/>
    </location>
</feature>
<feature type="compositionally biased region" description="Low complexity" evidence="1">
    <location>
        <begin position="769"/>
        <end position="803"/>
    </location>
</feature>
<feature type="compositionally biased region" description="Low complexity" evidence="1">
    <location>
        <begin position="477"/>
        <end position="493"/>
    </location>
</feature>
<name>A0A1B9J3K0_9TREE</name>
<feature type="compositionally biased region" description="Low complexity" evidence="1">
    <location>
        <begin position="78"/>
        <end position="99"/>
    </location>
</feature>
<feature type="region of interest" description="Disordered" evidence="1">
    <location>
        <begin position="1"/>
        <end position="195"/>
    </location>
</feature>
<feature type="compositionally biased region" description="Polar residues" evidence="1">
    <location>
        <begin position="913"/>
        <end position="931"/>
    </location>
</feature>
<reference evidence="2 3" key="1">
    <citation type="submission" date="2013-07" db="EMBL/GenBank/DDBJ databases">
        <title>The Genome Sequence of Kwoniella mangroviensis CBS10435.</title>
        <authorList>
            <consortium name="The Broad Institute Genome Sequencing Platform"/>
            <person name="Cuomo C."/>
            <person name="Litvintseva A."/>
            <person name="Chen Y."/>
            <person name="Heitman J."/>
            <person name="Sun S."/>
            <person name="Springer D."/>
            <person name="Dromer F."/>
            <person name="Young S.K."/>
            <person name="Zeng Q."/>
            <person name="Gargeya S."/>
            <person name="Fitzgerald M."/>
            <person name="Abouelleil A."/>
            <person name="Alvarado L."/>
            <person name="Berlin A.M."/>
            <person name="Chapman S.B."/>
            <person name="Dewar J."/>
            <person name="Goldberg J."/>
            <person name="Griggs A."/>
            <person name="Gujja S."/>
            <person name="Hansen M."/>
            <person name="Howarth C."/>
            <person name="Imamovic A."/>
            <person name="Larimer J."/>
            <person name="McCowan C."/>
            <person name="Murphy C."/>
            <person name="Pearson M."/>
            <person name="Priest M."/>
            <person name="Roberts A."/>
            <person name="Saif S."/>
            <person name="Shea T."/>
            <person name="Sykes S."/>
            <person name="Wortman J."/>
            <person name="Nusbaum C."/>
            <person name="Birren B."/>
        </authorList>
    </citation>
    <scope>NUCLEOTIDE SEQUENCE [LARGE SCALE GENOMIC DNA]</scope>
    <source>
        <strain evidence="2 3">CBS 10435</strain>
    </source>
</reference>
<dbReference type="AlphaFoldDB" id="A0A1B9J3K0"/>
<feature type="compositionally biased region" description="Polar residues" evidence="1">
    <location>
        <begin position="956"/>
        <end position="980"/>
    </location>
</feature>
<dbReference type="STRING" id="1331196.A0A1B9J3K0"/>
<organism evidence="2 3">
    <name type="scientific">Kwoniella mangroviensis CBS 10435</name>
    <dbReference type="NCBI Taxonomy" id="1331196"/>
    <lineage>
        <taxon>Eukaryota</taxon>
        <taxon>Fungi</taxon>
        <taxon>Dikarya</taxon>
        <taxon>Basidiomycota</taxon>
        <taxon>Agaricomycotina</taxon>
        <taxon>Tremellomycetes</taxon>
        <taxon>Tremellales</taxon>
        <taxon>Cryptococcaceae</taxon>
        <taxon>Kwoniella</taxon>
    </lineage>
</organism>
<reference evidence="3" key="2">
    <citation type="submission" date="2013-12" db="EMBL/GenBank/DDBJ databases">
        <title>Evolution of pathogenesis and genome organization in the Tremellales.</title>
        <authorList>
            <person name="Cuomo C."/>
            <person name="Litvintseva A."/>
            <person name="Heitman J."/>
            <person name="Chen Y."/>
            <person name="Sun S."/>
            <person name="Springer D."/>
            <person name="Dromer F."/>
            <person name="Young S."/>
            <person name="Zeng Q."/>
            <person name="Chapman S."/>
            <person name="Gujja S."/>
            <person name="Saif S."/>
            <person name="Birren B."/>
        </authorList>
    </citation>
    <scope>NUCLEOTIDE SEQUENCE [LARGE SCALE GENOMIC DNA]</scope>
    <source>
        <strain evidence="3">CBS 10435</strain>
    </source>
</reference>
<keyword evidence="3" id="KW-1185">Reference proteome</keyword>
<feature type="compositionally biased region" description="Basic and acidic residues" evidence="1">
    <location>
        <begin position="401"/>
        <end position="411"/>
    </location>
</feature>
<sequence length="980" mass="102259">MSTIYGTQLEPFEENQSPSPHETTDNPYETTLAIRSSSLPKRRGSGPPLPVNTVNTLHRQLSGDPESPPPAWKRRPTVSNRQSRSPSSPDSPGPVNGDSISTGTQRSPSQSSVKSRNSLGYRRPPPPGLTMTTTSPKPAVPLPSGMFLHESPDSSSTNLASGDVDLALPNPAFRRRGNGNGSISNRSSIASNQDLSSLTSEELWAMGQEQDSNSIPDMSNPMRQAAERPLDTVRRESRRIEKDRIFTSGLPGDVIWPSAPPVEEILPDARSKSFTNVAILGMSGRRMSRRMKSRQSSIDVTPLNGKDADGLYMHNAFQPASPVANGMGVLSSAHSSSTSLASQGLPPNKSFSSLGGRPPSTYYSRDFLSSLAPREGGYAIAAQMGGGLGAVGTMSVEEKRRSSMIVDDGRAKTLGMGSRAPPSKSAGMGRWSLDGGENFGRPYGTASAATTSSNLSAPPINSAEPSPPADDITPSLPAGASPAYTSSSAPSIPVSATLSNPSPLAQQTSAEAVPKPAPAVSTPPPIPASTVAPPPALATKKSKKQLAKENKAAEKAAAMQVARRRAEAARAEALKKQAEREEAKRKEKDEKARQKAEEKAAKKGKKFLGILGTGSTSSATSGSSTPHPQSQHQPSTRPVAERVPSKTPIAVQHPSPTPTPPATSIPTSGTPFPKPIQSSQSAYKVPVRDTKEAPRQTHRSMPLNVGAPPPAQNPASGAGPSRPPIEGKRSLFGTIRKRFSYIAGSDSKVPGPQARDTAPPVPPVPRNPPSATSTTTSPAVASSSQVNGLSSPPSTAESSSLPPRGESLLASESIAKVASPSPIDQPQSQPQAQMPVLGKTVSRELATSSPPPSAGTRKRNSLHGPRPMPSANGGSPRPSSVSTHESGNATPAGPQAGQITPTPSSTTNDSSSFFLQSHNSHMTNITPITSPEENDTFDRDLDAGDEVQGEPKKSGSADSNETVHVGNVLSTTSTSQPILA</sequence>